<sequence>MHLLVDISPHGYGHIAQTAPVVNALRERLPRLRVTVCSAAPRAVLASHFRGRFEMAEKPQEPGLLMEDAMTVLPRPSFDAYAALHAHWDEQVERQARKLAALRPDLVLSGAGYLALAAARRAGLRAVGIGSFHWAAMFQHYCGAFEGAGEIVAQMLAAYRGATRFIALTPGMPMPEIECIRVGPVARLGRNRALELRARLGLEDQTRLALVALGGIPMRLSSERWPRLAHLHWLVPRDWTTGGREDMAAFDALGMPFDDLLASVDVVLTKPGYGTFVEAACSGAAVVTLARPDWPESPYLLEWLQSSTRCAIIARERLDAEIGPAVEQLLAQPRPQAPDPTGAREAAKVLEALLNGVP</sequence>
<evidence type="ECO:0008006" key="3">
    <source>
        <dbReference type="Google" id="ProtNLM"/>
    </source>
</evidence>
<proteinExistence type="predicted"/>
<dbReference type="Gene3D" id="3.40.50.2000">
    <property type="entry name" value="Glycogen Phosphorylase B"/>
    <property type="match status" value="1"/>
</dbReference>
<dbReference type="PANTHER" id="PTHR38134:SF2">
    <property type="entry name" value="GALACTOKINASE"/>
    <property type="match status" value="1"/>
</dbReference>
<name>A0A5C7F078_9PROT</name>
<reference evidence="1 2" key="1">
    <citation type="submission" date="2019-08" db="EMBL/GenBank/DDBJ databases">
        <title>Pelomicrobium methylotrophicum gen. nov., sp. nov. a moderately thermophilic, facultatively anaerobic, lithoautotrophic and methylotrophic bacterium isolated from a terrestrial mud volcano.</title>
        <authorList>
            <person name="Slobodkina G.B."/>
            <person name="Merkel A.Y."/>
            <person name="Slobodkin A.I."/>
        </authorList>
    </citation>
    <scope>NUCLEOTIDE SEQUENCE [LARGE SCALE GENOMIC DNA]</scope>
    <source>
        <strain evidence="1 2">SM250</strain>
    </source>
</reference>
<dbReference type="RefSeq" id="WP_147798922.1">
    <property type="nucleotide sequence ID" value="NZ_VPFL01000004.1"/>
</dbReference>
<dbReference type="InterPro" id="IPR053205">
    <property type="entry name" value="GHMP_kinase_L-arabinokinase"/>
</dbReference>
<dbReference type="OrthoDB" id="503106at2"/>
<keyword evidence="2" id="KW-1185">Reference proteome</keyword>
<comment type="caution">
    <text evidence="1">The sequence shown here is derived from an EMBL/GenBank/DDBJ whole genome shotgun (WGS) entry which is preliminary data.</text>
</comment>
<dbReference type="AlphaFoldDB" id="A0A5C7F078"/>
<protein>
    <recommendedName>
        <fullName evidence="3">Glycosyl transferase family 28 C-terminal domain-containing protein</fullName>
    </recommendedName>
</protein>
<accession>A0A5C7F078</accession>
<dbReference type="InParanoid" id="A0A5C7F078"/>
<organism evidence="1 2">
    <name type="scientific">Pelomicrobium methylotrophicum</name>
    <dbReference type="NCBI Taxonomy" id="2602750"/>
    <lineage>
        <taxon>Bacteria</taxon>
        <taxon>Pseudomonadati</taxon>
        <taxon>Pseudomonadota</taxon>
        <taxon>Hydrogenophilia</taxon>
        <taxon>Hydrogenophilia incertae sedis</taxon>
        <taxon>Pelomicrobium</taxon>
    </lineage>
</organism>
<dbReference type="Proteomes" id="UP000321201">
    <property type="component" value="Unassembled WGS sequence"/>
</dbReference>
<dbReference type="SUPFAM" id="SSF53756">
    <property type="entry name" value="UDP-Glycosyltransferase/glycogen phosphorylase"/>
    <property type="match status" value="1"/>
</dbReference>
<dbReference type="PANTHER" id="PTHR38134">
    <property type="entry name" value="SLR1395 PROTEIN"/>
    <property type="match status" value="1"/>
</dbReference>
<evidence type="ECO:0000313" key="2">
    <source>
        <dbReference type="Proteomes" id="UP000321201"/>
    </source>
</evidence>
<evidence type="ECO:0000313" key="1">
    <source>
        <dbReference type="EMBL" id="TXF12841.1"/>
    </source>
</evidence>
<gene>
    <name evidence="1" type="ORF">FR698_04170</name>
</gene>
<dbReference type="EMBL" id="VPFL01000004">
    <property type="protein sequence ID" value="TXF12841.1"/>
    <property type="molecule type" value="Genomic_DNA"/>
</dbReference>